<dbReference type="SUPFAM" id="SSF46689">
    <property type="entry name" value="Homeodomain-like"/>
    <property type="match status" value="1"/>
</dbReference>
<evidence type="ECO:0000256" key="1">
    <source>
        <dbReference type="ARBA" id="ARBA00023015"/>
    </source>
</evidence>
<dbReference type="Gene3D" id="1.10.357.10">
    <property type="entry name" value="Tetracycline Repressor, domain 2"/>
    <property type="match status" value="1"/>
</dbReference>
<organism evidence="6 7">
    <name type="scientific">Actinomycetospora atypica</name>
    <dbReference type="NCBI Taxonomy" id="1290095"/>
    <lineage>
        <taxon>Bacteria</taxon>
        <taxon>Bacillati</taxon>
        <taxon>Actinomycetota</taxon>
        <taxon>Actinomycetes</taxon>
        <taxon>Pseudonocardiales</taxon>
        <taxon>Pseudonocardiaceae</taxon>
        <taxon>Actinomycetospora</taxon>
    </lineage>
</organism>
<comment type="caution">
    <text evidence="6">The sequence shown here is derived from an EMBL/GenBank/DDBJ whole genome shotgun (WGS) entry which is preliminary data.</text>
</comment>
<dbReference type="Pfam" id="PF00440">
    <property type="entry name" value="TetR_N"/>
    <property type="match status" value="1"/>
</dbReference>
<dbReference type="PROSITE" id="PS50977">
    <property type="entry name" value="HTH_TETR_2"/>
    <property type="match status" value="1"/>
</dbReference>
<dbReference type="PANTHER" id="PTHR47506">
    <property type="entry name" value="TRANSCRIPTIONAL REGULATORY PROTEIN"/>
    <property type="match status" value="1"/>
</dbReference>
<dbReference type="InterPro" id="IPR011075">
    <property type="entry name" value="TetR_C"/>
</dbReference>
<dbReference type="SUPFAM" id="SSF48498">
    <property type="entry name" value="Tetracyclin repressor-like, C-terminal domain"/>
    <property type="match status" value="1"/>
</dbReference>
<dbReference type="PRINTS" id="PR00455">
    <property type="entry name" value="HTHTETR"/>
</dbReference>
<dbReference type="PANTHER" id="PTHR47506:SF3">
    <property type="entry name" value="HTH-TYPE TRANSCRIPTIONAL REGULATOR LMRA"/>
    <property type="match status" value="1"/>
</dbReference>
<evidence type="ECO:0000256" key="4">
    <source>
        <dbReference type="PROSITE-ProRule" id="PRU00335"/>
    </source>
</evidence>
<feature type="domain" description="HTH tetR-type" evidence="5">
    <location>
        <begin position="1"/>
        <end position="61"/>
    </location>
</feature>
<evidence type="ECO:0000256" key="2">
    <source>
        <dbReference type="ARBA" id="ARBA00023125"/>
    </source>
</evidence>
<accession>A0ABV9YKZ1</accession>
<dbReference type="InterPro" id="IPR001647">
    <property type="entry name" value="HTH_TetR"/>
</dbReference>
<dbReference type="InterPro" id="IPR036271">
    <property type="entry name" value="Tet_transcr_reg_TetR-rel_C_sf"/>
</dbReference>
<protein>
    <submittedName>
        <fullName evidence="6">TetR family transcriptional regulator</fullName>
    </submittedName>
</protein>
<proteinExistence type="predicted"/>
<sequence>MSTRDDLVEATAELLRERGYSATSPARILERAGAGQGSMYHHFHGKADLARAAMEHVAAVMTEAVESEDDPSLPALDRIRAFLAREWDPLLGCRIGRLVQDAEVVGDDDLRGIADRYFTHLEDWIADVLEVGRAAGELRGDADTRAAAAMVVAVVQGGFVLARAHQDVATQQAAIRGASLALGALRAREH</sequence>
<keyword evidence="7" id="KW-1185">Reference proteome</keyword>
<evidence type="ECO:0000313" key="6">
    <source>
        <dbReference type="EMBL" id="MFC5063548.1"/>
    </source>
</evidence>
<name>A0ABV9YKZ1_9PSEU</name>
<keyword evidence="2 4" id="KW-0238">DNA-binding</keyword>
<dbReference type="Pfam" id="PF16925">
    <property type="entry name" value="TetR_C_13"/>
    <property type="match status" value="1"/>
</dbReference>
<dbReference type="EMBL" id="JBHSIV010000014">
    <property type="protein sequence ID" value="MFC5063548.1"/>
    <property type="molecule type" value="Genomic_DNA"/>
</dbReference>
<dbReference type="Proteomes" id="UP001595947">
    <property type="component" value="Unassembled WGS sequence"/>
</dbReference>
<dbReference type="RefSeq" id="WP_378036894.1">
    <property type="nucleotide sequence ID" value="NZ_JBHSIV010000014.1"/>
</dbReference>
<dbReference type="InterPro" id="IPR009057">
    <property type="entry name" value="Homeodomain-like_sf"/>
</dbReference>
<evidence type="ECO:0000313" key="7">
    <source>
        <dbReference type="Proteomes" id="UP001595947"/>
    </source>
</evidence>
<feature type="DNA-binding region" description="H-T-H motif" evidence="4">
    <location>
        <begin position="24"/>
        <end position="43"/>
    </location>
</feature>
<evidence type="ECO:0000259" key="5">
    <source>
        <dbReference type="PROSITE" id="PS50977"/>
    </source>
</evidence>
<evidence type="ECO:0000256" key="3">
    <source>
        <dbReference type="ARBA" id="ARBA00023163"/>
    </source>
</evidence>
<reference evidence="7" key="1">
    <citation type="journal article" date="2019" name="Int. J. Syst. Evol. Microbiol.">
        <title>The Global Catalogue of Microorganisms (GCM) 10K type strain sequencing project: providing services to taxonomists for standard genome sequencing and annotation.</title>
        <authorList>
            <consortium name="The Broad Institute Genomics Platform"/>
            <consortium name="The Broad Institute Genome Sequencing Center for Infectious Disease"/>
            <person name="Wu L."/>
            <person name="Ma J."/>
        </authorList>
    </citation>
    <scope>NUCLEOTIDE SEQUENCE [LARGE SCALE GENOMIC DNA]</scope>
    <source>
        <strain evidence="7">CGMCC 4.7093</strain>
    </source>
</reference>
<keyword evidence="3" id="KW-0804">Transcription</keyword>
<gene>
    <name evidence="6" type="ORF">ACFPBZ_15105</name>
</gene>
<keyword evidence="1" id="KW-0805">Transcription regulation</keyword>